<dbReference type="Proteomes" id="UP001205748">
    <property type="component" value="Unassembled WGS sequence"/>
</dbReference>
<feature type="transmembrane region" description="Helical" evidence="1">
    <location>
        <begin position="7"/>
        <end position="26"/>
    </location>
</feature>
<sequence>MNNKDKFTFITFLIIFIIYNIIGYIFDVDVLKVLTIHKNGFGISFISVIAPVITAYLIYYILRRLEISINK</sequence>
<reference evidence="2" key="1">
    <citation type="submission" date="2022-07" db="EMBL/GenBank/DDBJ databases">
        <title>Enhanced cultured diversity of the mouse gut microbiota enables custom-made synthetic communities.</title>
        <authorList>
            <person name="Afrizal A."/>
        </authorList>
    </citation>
    <scope>NUCLEOTIDE SEQUENCE</scope>
    <source>
        <strain evidence="2">DSM 28593</strain>
    </source>
</reference>
<name>A0AAE3KZS2_9FIRM</name>
<keyword evidence="1" id="KW-0812">Transmembrane</keyword>
<keyword evidence="1" id="KW-0472">Membrane</keyword>
<evidence type="ECO:0000313" key="3">
    <source>
        <dbReference type="Proteomes" id="UP001205748"/>
    </source>
</evidence>
<accession>A0AAE3KZS2</accession>
<dbReference type="EMBL" id="JANKAS010000012">
    <property type="protein sequence ID" value="MCR1899655.1"/>
    <property type="molecule type" value="Genomic_DNA"/>
</dbReference>
<evidence type="ECO:0000313" key="2">
    <source>
        <dbReference type="EMBL" id="MCR1899655.1"/>
    </source>
</evidence>
<proteinExistence type="predicted"/>
<dbReference type="RefSeq" id="WP_257532237.1">
    <property type="nucleotide sequence ID" value="NZ_JANKAS010000012.1"/>
</dbReference>
<feature type="transmembrane region" description="Helical" evidence="1">
    <location>
        <begin position="41"/>
        <end position="62"/>
    </location>
</feature>
<protein>
    <submittedName>
        <fullName evidence="2">Uncharacterized protein</fullName>
    </submittedName>
</protein>
<keyword evidence="1" id="KW-1133">Transmembrane helix</keyword>
<evidence type="ECO:0000256" key="1">
    <source>
        <dbReference type="SAM" id="Phobius"/>
    </source>
</evidence>
<dbReference type="AlphaFoldDB" id="A0AAE3KZS2"/>
<gene>
    <name evidence="2" type="ORF">NSA47_11780</name>
</gene>
<organism evidence="2 3">
    <name type="scientific">Irregularibacter muris</name>
    <dbReference type="NCBI Taxonomy" id="1796619"/>
    <lineage>
        <taxon>Bacteria</taxon>
        <taxon>Bacillati</taxon>
        <taxon>Bacillota</taxon>
        <taxon>Clostridia</taxon>
        <taxon>Eubacteriales</taxon>
        <taxon>Eubacteriaceae</taxon>
        <taxon>Irregularibacter</taxon>
    </lineage>
</organism>
<keyword evidence="3" id="KW-1185">Reference proteome</keyword>
<comment type="caution">
    <text evidence="2">The sequence shown here is derived from an EMBL/GenBank/DDBJ whole genome shotgun (WGS) entry which is preliminary data.</text>
</comment>